<dbReference type="AlphaFoldDB" id="A0A317C8P1"/>
<dbReference type="GO" id="GO:0016226">
    <property type="term" value="P:iron-sulfur cluster assembly"/>
    <property type="evidence" value="ECO:0007669"/>
    <property type="project" value="TreeGrafter"/>
</dbReference>
<accession>A0A317C8P1</accession>
<dbReference type="Gene3D" id="2.40.30.160">
    <property type="match status" value="1"/>
</dbReference>
<dbReference type="InterPro" id="IPR006222">
    <property type="entry name" value="GCVT_N"/>
</dbReference>
<name>A0A317C8P1_9GAMM</name>
<dbReference type="Pfam" id="PF01571">
    <property type="entry name" value="GCV_T"/>
    <property type="match status" value="1"/>
</dbReference>
<evidence type="ECO:0000313" key="4">
    <source>
        <dbReference type="Proteomes" id="UP000245539"/>
    </source>
</evidence>
<evidence type="ECO:0000313" key="3">
    <source>
        <dbReference type="EMBL" id="PWQ95035.1"/>
    </source>
</evidence>
<feature type="domain" description="GCVT N-terminal" evidence="2">
    <location>
        <begin position="23"/>
        <end position="153"/>
    </location>
</feature>
<dbReference type="InterPro" id="IPR045179">
    <property type="entry name" value="YgfZ/GcvT"/>
</dbReference>
<dbReference type="Gene3D" id="3.30.70.1400">
    <property type="entry name" value="Aminomethyltransferase beta-barrel domains"/>
    <property type="match status" value="1"/>
</dbReference>
<dbReference type="InterPro" id="IPR017703">
    <property type="entry name" value="YgfZ/GCV_T_CS"/>
</dbReference>
<reference evidence="3 4" key="1">
    <citation type="submission" date="2018-05" db="EMBL/GenBank/DDBJ databases">
        <title>Leucothrix arctica sp. nov., isolated from Arctic seawater.</title>
        <authorList>
            <person name="Choi A."/>
            <person name="Baek K."/>
        </authorList>
    </citation>
    <scope>NUCLEOTIDE SEQUENCE [LARGE SCALE GENOMIC DNA]</scope>
    <source>
        <strain evidence="3 4">JCM 18388</strain>
    </source>
</reference>
<dbReference type="RefSeq" id="WP_109838638.1">
    <property type="nucleotide sequence ID" value="NZ_QGKM01000051.1"/>
</dbReference>
<feature type="binding site" evidence="1">
    <location>
        <position position="182"/>
    </location>
    <ligand>
        <name>substrate</name>
    </ligand>
</feature>
<dbReference type="InterPro" id="IPR029043">
    <property type="entry name" value="GcvT/YgfZ_C"/>
</dbReference>
<organism evidence="3 4">
    <name type="scientific">Leucothrix pacifica</name>
    <dbReference type="NCBI Taxonomy" id="1247513"/>
    <lineage>
        <taxon>Bacteria</taxon>
        <taxon>Pseudomonadati</taxon>
        <taxon>Pseudomonadota</taxon>
        <taxon>Gammaproteobacteria</taxon>
        <taxon>Thiotrichales</taxon>
        <taxon>Thiotrichaceae</taxon>
        <taxon>Leucothrix</taxon>
    </lineage>
</organism>
<dbReference type="Gene3D" id="3.30.70.1630">
    <property type="match status" value="1"/>
</dbReference>
<gene>
    <name evidence="3" type="ORF">DKW60_15835</name>
</gene>
<dbReference type="PANTHER" id="PTHR22602">
    <property type="entry name" value="TRANSFERASE CAF17, MITOCHONDRIAL-RELATED"/>
    <property type="match status" value="1"/>
</dbReference>
<comment type="caution">
    <text evidence="3">The sequence shown here is derived from an EMBL/GenBank/DDBJ whole genome shotgun (WGS) entry which is preliminary data.</text>
</comment>
<dbReference type="SUPFAM" id="SSF101790">
    <property type="entry name" value="Aminomethyltransferase beta-barrel domain"/>
    <property type="match status" value="1"/>
</dbReference>
<dbReference type="OrthoDB" id="9796287at2"/>
<protein>
    <submittedName>
        <fullName evidence="3">Folate-binding protein</fullName>
    </submittedName>
</protein>
<proteinExistence type="predicted"/>
<evidence type="ECO:0000256" key="1">
    <source>
        <dbReference type="PIRSR" id="PIRSR006487-1"/>
    </source>
</evidence>
<dbReference type="PANTHER" id="PTHR22602:SF0">
    <property type="entry name" value="TRANSFERASE CAF17, MITOCHONDRIAL-RELATED"/>
    <property type="match status" value="1"/>
</dbReference>
<dbReference type="NCBIfam" id="TIGR03317">
    <property type="entry name" value="ygfZ_signature"/>
    <property type="match status" value="1"/>
</dbReference>
<dbReference type="EMBL" id="QGKM01000051">
    <property type="protein sequence ID" value="PWQ95035.1"/>
    <property type="molecule type" value="Genomic_DNA"/>
</dbReference>
<sequence>MKSAWKAFLIDHGAEFNDAELVSFGNANRERRIAPQGAVLSNLSDRGLLEVTGDDAVTFLQNQLTNDITKIDATTHQLTAWCNPKGRVIVNFRAFKRDGKIYLILSKDLVETVITKLSRYIMMSKVSITDATDTLVHFGYAGEHAERDLGLILDKVPTAERETLNIGNLTILRLPGNTPRFEVFGDLAEASDLWSKCNVRAAPVSSQAWDFMNIRAGRPVVTLASSEAWIPQMLNMTHIDGVDFKKGCYPGQEVVARLNYLGKTKRRMYLMEIQTDQVPETNASIVNAEGTEVGQILNAVINPDDVVECLAIMKIAATQADMFLESADGPTARLLELPYPVDDEA</sequence>
<evidence type="ECO:0000259" key="2">
    <source>
        <dbReference type="Pfam" id="PF01571"/>
    </source>
</evidence>
<dbReference type="PIRSF" id="PIRSF006487">
    <property type="entry name" value="GcvT"/>
    <property type="match status" value="1"/>
</dbReference>
<dbReference type="SUPFAM" id="SSF103025">
    <property type="entry name" value="Folate-binding domain"/>
    <property type="match status" value="1"/>
</dbReference>
<dbReference type="Proteomes" id="UP000245539">
    <property type="component" value="Unassembled WGS sequence"/>
</dbReference>
<keyword evidence="4" id="KW-1185">Reference proteome</keyword>